<evidence type="ECO:0000313" key="6">
    <source>
        <dbReference type="EMBL" id="PKY63601.1"/>
    </source>
</evidence>
<evidence type="ECO:0000256" key="1">
    <source>
        <dbReference type="ARBA" id="ARBA00004123"/>
    </source>
</evidence>
<keyword evidence="2" id="KW-0479">Metal-binding</keyword>
<evidence type="ECO:0000256" key="2">
    <source>
        <dbReference type="ARBA" id="ARBA00022723"/>
    </source>
</evidence>
<evidence type="ECO:0000256" key="5">
    <source>
        <dbReference type="ARBA" id="ARBA00023242"/>
    </source>
</evidence>
<proteinExistence type="predicted"/>
<feature type="non-terminal residue" evidence="6">
    <location>
        <position position="1"/>
    </location>
</feature>
<dbReference type="GO" id="GO:0008270">
    <property type="term" value="F:zinc ion binding"/>
    <property type="evidence" value="ECO:0007669"/>
    <property type="project" value="UniProtKB-KW"/>
</dbReference>
<dbReference type="EMBL" id="LLXI01011106">
    <property type="protein sequence ID" value="PKY63601.1"/>
    <property type="molecule type" value="Genomic_DNA"/>
</dbReference>
<dbReference type="VEuPathDB" id="FungiDB:RhiirA1_506003"/>
<evidence type="ECO:0000256" key="3">
    <source>
        <dbReference type="ARBA" id="ARBA00022771"/>
    </source>
</evidence>
<comment type="subcellular location">
    <subcellularLocation>
        <location evidence="1">Nucleus</location>
    </subcellularLocation>
</comment>
<protein>
    <submittedName>
        <fullName evidence="6">Uncharacterized protein</fullName>
    </submittedName>
</protein>
<gene>
    <name evidence="6" type="ORF">RhiirA4_493189</name>
</gene>
<reference evidence="6 7" key="1">
    <citation type="submission" date="2015-10" db="EMBL/GenBank/DDBJ databases">
        <title>Genome analyses suggest a sexual origin of heterokaryosis in a supposedly ancient asexual fungus.</title>
        <authorList>
            <person name="Ropars J."/>
            <person name="Sedzielewska K."/>
            <person name="Noel J."/>
            <person name="Charron P."/>
            <person name="Farinelli L."/>
            <person name="Marton T."/>
            <person name="Kruger M."/>
            <person name="Pelin A."/>
            <person name="Brachmann A."/>
            <person name="Corradi N."/>
        </authorList>
    </citation>
    <scope>NUCLEOTIDE SEQUENCE [LARGE SCALE GENOMIC DNA]</scope>
    <source>
        <strain evidence="6 7">A4</strain>
    </source>
</reference>
<dbReference type="InterPro" id="IPR052035">
    <property type="entry name" value="ZnF_BED_domain_contain"/>
</dbReference>
<organism evidence="6 7">
    <name type="scientific">Rhizophagus irregularis</name>
    <dbReference type="NCBI Taxonomy" id="588596"/>
    <lineage>
        <taxon>Eukaryota</taxon>
        <taxon>Fungi</taxon>
        <taxon>Fungi incertae sedis</taxon>
        <taxon>Mucoromycota</taxon>
        <taxon>Glomeromycotina</taxon>
        <taxon>Glomeromycetes</taxon>
        <taxon>Glomerales</taxon>
        <taxon>Glomeraceae</taxon>
        <taxon>Rhizophagus</taxon>
    </lineage>
</organism>
<accession>A0A2I1HXI5</accession>
<dbReference type="SUPFAM" id="SSF140996">
    <property type="entry name" value="Hermes dimerisation domain"/>
    <property type="match status" value="1"/>
</dbReference>
<evidence type="ECO:0000313" key="7">
    <source>
        <dbReference type="Proteomes" id="UP000234323"/>
    </source>
</evidence>
<keyword evidence="3" id="KW-0863">Zinc-finger</keyword>
<keyword evidence="4" id="KW-0862">Zinc</keyword>
<dbReference type="AlphaFoldDB" id="A0A2I1HXI5"/>
<dbReference type="GO" id="GO:0005634">
    <property type="term" value="C:nucleus"/>
    <property type="evidence" value="ECO:0007669"/>
    <property type="project" value="UniProtKB-SubCell"/>
</dbReference>
<dbReference type="PANTHER" id="PTHR46481">
    <property type="entry name" value="ZINC FINGER BED DOMAIN-CONTAINING PROTEIN 4"/>
    <property type="match status" value="1"/>
</dbReference>
<keyword evidence="5" id="KW-0539">Nucleus</keyword>
<name>A0A2I1HXI5_9GLOM</name>
<keyword evidence="7" id="KW-1185">Reference proteome</keyword>
<comment type="caution">
    <text evidence="6">The sequence shown here is derived from an EMBL/GenBank/DDBJ whole genome shotgun (WGS) entry which is preliminary data.</text>
</comment>
<dbReference type="Proteomes" id="UP000234323">
    <property type="component" value="Unassembled WGS sequence"/>
</dbReference>
<dbReference type="PANTHER" id="PTHR46481:SF10">
    <property type="entry name" value="ZINC FINGER BED DOMAIN-CONTAINING PROTEIN 39"/>
    <property type="match status" value="1"/>
</dbReference>
<feature type="non-terminal residue" evidence="6">
    <location>
        <position position="137"/>
    </location>
</feature>
<sequence>GGNTSNLLIHLRDKHNITKDNYSEYLNEYEEPHVELTNPNSSSCSPKRQELITRKVTSFIIKNVQPLFILQNPAFQDLLLTCEPGYKIPCEKSIKSVLYSAYTWGKEQLQSLLRSTVETVHLTTDLWTSKSRHGYLG</sequence>
<evidence type="ECO:0000256" key="4">
    <source>
        <dbReference type="ARBA" id="ARBA00022833"/>
    </source>
</evidence>
<dbReference type="VEuPathDB" id="FungiDB:RhiirFUN_021071"/>